<dbReference type="EMBL" id="DXBC01000059">
    <property type="protein sequence ID" value="HIZ78914.1"/>
    <property type="molecule type" value="Genomic_DNA"/>
</dbReference>
<dbReference type="GO" id="GO:0046872">
    <property type="term" value="F:metal ion binding"/>
    <property type="evidence" value="ECO:0007669"/>
    <property type="project" value="InterPro"/>
</dbReference>
<dbReference type="InterPro" id="IPR016440">
    <property type="entry name" value="Rubredoxin-O_OxRdtase"/>
</dbReference>
<evidence type="ECO:0000256" key="1">
    <source>
        <dbReference type="ARBA" id="ARBA00007121"/>
    </source>
</evidence>
<evidence type="ECO:0000313" key="4">
    <source>
        <dbReference type="Proteomes" id="UP000824101"/>
    </source>
</evidence>
<dbReference type="Pfam" id="PF19583">
    <property type="entry name" value="ODP"/>
    <property type="match status" value="1"/>
</dbReference>
<dbReference type="InterPro" id="IPR008254">
    <property type="entry name" value="Flavodoxin/NO_synth"/>
</dbReference>
<dbReference type="PIRSF" id="PIRSF005243">
    <property type="entry name" value="ROO"/>
    <property type="match status" value="1"/>
</dbReference>
<comment type="similarity">
    <text evidence="1">In the N-terminal section; belongs to the zinc metallo-hydrolase group 3 family.</text>
</comment>
<dbReference type="GO" id="GO:0016651">
    <property type="term" value="F:oxidoreductase activity, acting on NAD(P)H"/>
    <property type="evidence" value="ECO:0007669"/>
    <property type="project" value="UniProtKB-ARBA"/>
</dbReference>
<dbReference type="InterPro" id="IPR001279">
    <property type="entry name" value="Metallo-B-lactamas"/>
</dbReference>
<accession>A0A9D2GFX8</accession>
<dbReference type="SUPFAM" id="SSF56281">
    <property type="entry name" value="Metallo-hydrolase/oxidoreductase"/>
    <property type="match status" value="1"/>
</dbReference>
<organism evidence="3 4">
    <name type="scientific">Candidatus Lachnoclostridium stercorigallinarum</name>
    <dbReference type="NCBI Taxonomy" id="2838634"/>
    <lineage>
        <taxon>Bacteria</taxon>
        <taxon>Bacillati</taxon>
        <taxon>Bacillota</taxon>
        <taxon>Clostridia</taxon>
        <taxon>Lachnospirales</taxon>
        <taxon>Lachnospiraceae</taxon>
    </lineage>
</organism>
<dbReference type="CDD" id="cd07709">
    <property type="entry name" value="flavodiiron_proteins_MBL-fold"/>
    <property type="match status" value="1"/>
</dbReference>
<dbReference type="GO" id="GO:0009055">
    <property type="term" value="F:electron transfer activity"/>
    <property type="evidence" value="ECO:0007669"/>
    <property type="project" value="InterPro"/>
</dbReference>
<dbReference type="InterPro" id="IPR045761">
    <property type="entry name" value="ODP_dom"/>
</dbReference>
<feature type="domain" description="Flavodoxin-like" evidence="2">
    <location>
        <begin position="255"/>
        <end position="395"/>
    </location>
</feature>
<dbReference type="Gene3D" id="3.60.15.10">
    <property type="entry name" value="Ribonuclease Z/Hydroxyacylglutathione hydrolase-like"/>
    <property type="match status" value="1"/>
</dbReference>
<name>A0A9D2GFX8_9FIRM</name>
<dbReference type="SUPFAM" id="SSF52218">
    <property type="entry name" value="Flavoproteins"/>
    <property type="match status" value="1"/>
</dbReference>
<dbReference type="GO" id="GO:0010181">
    <property type="term" value="F:FMN binding"/>
    <property type="evidence" value="ECO:0007669"/>
    <property type="project" value="InterPro"/>
</dbReference>
<sequence>MQNTRKITDNVVWIGANDRRIALFENLFPVERGVSYNSYMILDEKTAVMDTADSAVTQQFLENVRRTLDGRDLDYIVVNHMEPDHCANIEMLMRLYPGAKVVGNAKTFQMIGQFYDVDLTDRTVTVKEGDVLELGQHRLQFVFAPMVHWPEVMMAYEQTEKILFSADAFGSFGAVDALFNDEQDNPFADLAEMRRYFANIVGKYGPQVQAVLKKAAGLEISTICPLHGQVWRRDLDLLLEKHDKWSRYEAEEKAVAIFYASMYGNTAEAAEVLAAMLAEAGVKNTVVYDVSRTHVSWLIAEIFRCSNLVLAAPTYNNGLYPAMLNLLEDMKALNLQNRKVSIVENGSWAPQAGKIMREKLAGLKGMEILEKSVTVKSSLKEGQMEELRQMCAEIAGSLKA</sequence>
<evidence type="ECO:0000259" key="2">
    <source>
        <dbReference type="PROSITE" id="PS50902"/>
    </source>
</evidence>
<gene>
    <name evidence="3" type="ORF">IAA17_03925</name>
</gene>
<protein>
    <submittedName>
        <fullName evidence="3">FprA family A-type flavoprotein</fullName>
    </submittedName>
</protein>
<dbReference type="Gene3D" id="3.40.50.360">
    <property type="match status" value="1"/>
</dbReference>
<reference evidence="3" key="1">
    <citation type="journal article" date="2021" name="PeerJ">
        <title>Extensive microbial diversity within the chicken gut microbiome revealed by metagenomics and culture.</title>
        <authorList>
            <person name="Gilroy R."/>
            <person name="Ravi A."/>
            <person name="Getino M."/>
            <person name="Pursley I."/>
            <person name="Horton D.L."/>
            <person name="Alikhan N.F."/>
            <person name="Baker D."/>
            <person name="Gharbi K."/>
            <person name="Hall N."/>
            <person name="Watson M."/>
            <person name="Adriaenssens E.M."/>
            <person name="Foster-Nyarko E."/>
            <person name="Jarju S."/>
            <person name="Secka A."/>
            <person name="Antonio M."/>
            <person name="Oren A."/>
            <person name="Chaudhuri R.R."/>
            <person name="La Ragione R."/>
            <person name="Hildebrand F."/>
            <person name="Pallen M.J."/>
        </authorList>
    </citation>
    <scope>NUCLEOTIDE SEQUENCE</scope>
    <source>
        <strain evidence="3">ChiBcec1-1093</strain>
    </source>
</reference>
<dbReference type="InterPro" id="IPR036866">
    <property type="entry name" value="RibonucZ/Hydroxyglut_hydro"/>
</dbReference>
<dbReference type="Proteomes" id="UP000824101">
    <property type="component" value="Unassembled WGS sequence"/>
</dbReference>
<dbReference type="PROSITE" id="PS50902">
    <property type="entry name" value="FLAVODOXIN_LIKE"/>
    <property type="match status" value="1"/>
</dbReference>
<comment type="caution">
    <text evidence="3">The sequence shown here is derived from an EMBL/GenBank/DDBJ whole genome shotgun (WGS) entry which is preliminary data.</text>
</comment>
<dbReference type="PANTHER" id="PTHR43717">
    <property type="entry name" value="ANAEROBIC NITRIC OXIDE REDUCTASE FLAVORUBREDOXIN"/>
    <property type="match status" value="1"/>
</dbReference>
<reference evidence="3" key="2">
    <citation type="submission" date="2021-04" db="EMBL/GenBank/DDBJ databases">
        <authorList>
            <person name="Gilroy R."/>
        </authorList>
    </citation>
    <scope>NUCLEOTIDE SEQUENCE</scope>
    <source>
        <strain evidence="3">ChiBcec1-1093</strain>
    </source>
</reference>
<dbReference type="PROSITE" id="PS00201">
    <property type="entry name" value="FLAVODOXIN"/>
    <property type="match status" value="1"/>
</dbReference>
<dbReference type="SMART" id="SM00849">
    <property type="entry name" value="Lactamase_B"/>
    <property type="match status" value="1"/>
</dbReference>
<evidence type="ECO:0000313" key="3">
    <source>
        <dbReference type="EMBL" id="HIZ78914.1"/>
    </source>
</evidence>
<dbReference type="AlphaFoldDB" id="A0A9D2GFX8"/>
<dbReference type="InterPro" id="IPR001226">
    <property type="entry name" value="Flavodoxin_CS"/>
</dbReference>
<dbReference type="PANTHER" id="PTHR43717:SF1">
    <property type="entry name" value="ANAEROBIC NITRIC OXIDE REDUCTASE FLAVORUBREDOXIN"/>
    <property type="match status" value="1"/>
</dbReference>
<dbReference type="InterPro" id="IPR029039">
    <property type="entry name" value="Flavoprotein-like_sf"/>
</dbReference>
<proteinExistence type="inferred from homology"/>
<dbReference type="Pfam" id="PF00258">
    <property type="entry name" value="Flavodoxin_1"/>
    <property type="match status" value="1"/>
</dbReference>